<keyword evidence="3" id="KW-0645">Protease</keyword>
<accession>A0ABW5AYV9</accession>
<proteinExistence type="predicted"/>
<dbReference type="InterPro" id="IPR028974">
    <property type="entry name" value="TSP_type-3_rpt"/>
</dbReference>
<protein>
    <submittedName>
        <fullName evidence="3">M57 family metalloprotease</fullName>
    </submittedName>
</protein>
<sequence>MKNQILKFWCFTVFIGMMFSACNKDEIIEEISIEENTLTQSENPEYLEVTEEMVIKFASYGYNANYIEKVNDGYIIEDDIKIDDWLFGKIMSSDVNQKQYTFRNIAEKSSYSVNITTPNGENRTFIRPIFYEIDNVSIKDNETKAVIINSFEEWNKLANGVSTGVRLWFYFLPISELDQPDECLDFVGRFLKDKLTKNGKLVPDMRIVKSSGRQSNATATAPSDLKRVGREITIWDNFYALGTVPPLSPALRAEYKKLVFMHEIGHTLGLAHTDYRTRNSCRRLNAQVSGDTFGIINPTFIHIPGTPQDGDDQNNDFSLMSACDPGGPEHIEFLGYFNDFDKKAMINRFYLPDGETKLLSYDWLNEGTSEIIIASADLEGVLLPQPDQDNCLREWIAQSGTQTDLLSNCYLVTAINEDQDNDGLFDNDDNDNDGYNNDKDEDDDNDTLLSCDEIDDGVRIAGLFPDDDVLDGFDTDNDGIFNIFDNDDDNDGIPTAYEEIDGDFNPRNDDHDNDGIPNYLDADDDNDGVLTALEDTNGDGNHHNDDHDNDGLPDYLDSDNNG</sequence>
<evidence type="ECO:0000256" key="1">
    <source>
        <dbReference type="SAM" id="MobiDB-lite"/>
    </source>
</evidence>
<organism evidence="3 4">
    <name type="scientific">Aquimarina celericrescens</name>
    <dbReference type="NCBI Taxonomy" id="1964542"/>
    <lineage>
        <taxon>Bacteria</taxon>
        <taxon>Pseudomonadati</taxon>
        <taxon>Bacteroidota</taxon>
        <taxon>Flavobacteriia</taxon>
        <taxon>Flavobacteriales</taxon>
        <taxon>Flavobacteriaceae</taxon>
        <taxon>Aquimarina</taxon>
    </lineage>
</organism>
<feature type="region of interest" description="Disordered" evidence="1">
    <location>
        <begin position="500"/>
        <end position="562"/>
    </location>
</feature>
<evidence type="ECO:0000313" key="4">
    <source>
        <dbReference type="Proteomes" id="UP001597344"/>
    </source>
</evidence>
<feature type="compositionally biased region" description="Basic and acidic residues" evidence="1">
    <location>
        <begin position="540"/>
        <end position="550"/>
    </location>
</feature>
<dbReference type="SMART" id="SM00235">
    <property type="entry name" value="ZnMc"/>
    <property type="match status" value="1"/>
</dbReference>
<keyword evidence="4" id="KW-1185">Reference proteome</keyword>
<dbReference type="RefSeq" id="WP_378320345.1">
    <property type="nucleotide sequence ID" value="NZ_JBHUHY010000011.1"/>
</dbReference>
<dbReference type="Proteomes" id="UP001597344">
    <property type="component" value="Unassembled WGS sequence"/>
</dbReference>
<dbReference type="SUPFAM" id="SSF55486">
    <property type="entry name" value="Metalloproteases ('zincins'), catalytic domain"/>
    <property type="match status" value="1"/>
</dbReference>
<gene>
    <name evidence="3" type="ORF">ACFSJT_11175</name>
</gene>
<name>A0ABW5AYV9_9FLAO</name>
<feature type="domain" description="Peptidase metallopeptidase" evidence="2">
    <location>
        <begin position="121"/>
        <end position="298"/>
    </location>
</feature>
<dbReference type="PROSITE" id="PS51257">
    <property type="entry name" value="PROKAR_LIPOPROTEIN"/>
    <property type="match status" value="1"/>
</dbReference>
<feature type="region of interest" description="Disordered" evidence="1">
    <location>
        <begin position="420"/>
        <end position="446"/>
    </location>
</feature>
<dbReference type="GO" id="GO:0008237">
    <property type="term" value="F:metallopeptidase activity"/>
    <property type="evidence" value="ECO:0007669"/>
    <property type="project" value="UniProtKB-KW"/>
</dbReference>
<dbReference type="InterPro" id="IPR024079">
    <property type="entry name" value="MetalloPept_cat_dom_sf"/>
</dbReference>
<keyword evidence="3" id="KW-0482">Metalloprotease</keyword>
<evidence type="ECO:0000259" key="2">
    <source>
        <dbReference type="SMART" id="SM00235"/>
    </source>
</evidence>
<reference evidence="4" key="1">
    <citation type="journal article" date="2019" name="Int. J. Syst. Evol. Microbiol.">
        <title>The Global Catalogue of Microorganisms (GCM) 10K type strain sequencing project: providing services to taxonomists for standard genome sequencing and annotation.</title>
        <authorList>
            <consortium name="The Broad Institute Genomics Platform"/>
            <consortium name="The Broad Institute Genome Sequencing Center for Infectious Disease"/>
            <person name="Wu L."/>
            <person name="Ma J."/>
        </authorList>
    </citation>
    <scope>NUCLEOTIDE SEQUENCE [LARGE SCALE GENOMIC DNA]</scope>
    <source>
        <strain evidence="4">DT92</strain>
    </source>
</reference>
<dbReference type="Gene3D" id="4.10.1080.10">
    <property type="entry name" value="TSP type-3 repeat"/>
    <property type="match status" value="1"/>
</dbReference>
<dbReference type="Gene3D" id="3.40.390.10">
    <property type="entry name" value="Collagenase (Catalytic Domain)"/>
    <property type="match status" value="1"/>
</dbReference>
<comment type="caution">
    <text evidence="3">The sequence shown here is derived from an EMBL/GenBank/DDBJ whole genome shotgun (WGS) entry which is preliminary data.</text>
</comment>
<feature type="compositionally biased region" description="Acidic residues" evidence="1">
    <location>
        <begin position="420"/>
        <end position="432"/>
    </location>
</feature>
<feature type="compositionally biased region" description="Basic and acidic residues" evidence="1">
    <location>
        <begin position="504"/>
        <end position="514"/>
    </location>
</feature>
<keyword evidence="3" id="KW-0378">Hydrolase</keyword>
<dbReference type="Pfam" id="PF12388">
    <property type="entry name" value="Peptidase_M57"/>
    <property type="match status" value="1"/>
</dbReference>
<dbReference type="EMBL" id="JBHUHY010000011">
    <property type="protein sequence ID" value="MFD2187350.1"/>
    <property type="molecule type" value="Genomic_DNA"/>
</dbReference>
<evidence type="ECO:0000313" key="3">
    <source>
        <dbReference type="EMBL" id="MFD2187350.1"/>
    </source>
</evidence>
<dbReference type="InterPro" id="IPR006026">
    <property type="entry name" value="Peptidase_Metallo"/>
</dbReference>
<dbReference type="InterPro" id="IPR024653">
    <property type="entry name" value="Peptidase_M10/M27/M57"/>
</dbReference>